<evidence type="ECO:0000256" key="3">
    <source>
        <dbReference type="ARBA" id="ARBA00022777"/>
    </source>
</evidence>
<feature type="domain" description="Thiamin pyrophosphokinase catalytic" evidence="6">
    <location>
        <begin position="28"/>
        <end position="112"/>
    </location>
</feature>
<dbReference type="InterPro" id="IPR007373">
    <property type="entry name" value="Thiamin_PyroPKinase_B1-bd"/>
</dbReference>
<evidence type="ECO:0000256" key="1">
    <source>
        <dbReference type="ARBA" id="ARBA00022679"/>
    </source>
</evidence>
<dbReference type="Gene3D" id="3.40.50.10240">
    <property type="entry name" value="Thiamin pyrophosphokinase, catalytic domain"/>
    <property type="match status" value="1"/>
</dbReference>
<dbReference type="InterPro" id="IPR036759">
    <property type="entry name" value="TPK_catalytic_sf"/>
</dbReference>
<evidence type="ECO:0000256" key="4">
    <source>
        <dbReference type="ARBA" id="ARBA00022840"/>
    </source>
</evidence>
<keyword evidence="2" id="KW-0547">Nucleotide-binding</keyword>
<proteinExistence type="predicted"/>
<reference evidence="9" key="1">
    <citation type="submission" date="2017-01" db="EMBL/GenBank/DDBJ databases">
        <authorList>
            <person name="Varghese N."/>
            <person name="Submissions S."/>
        </authorList>
    </citation>
    <scope>NUCLEOTIDE SEQUENCE [LARGE SCALE GENOMIC DNA]</scope>
    <source>
        <strain evidence="9">ASpG1</strain>
    </source>
</reference>
<dbReference type="Proteomes" id="UP000186400">
    <property type="component" value="Unassembled WGS sequence"/>
</dbReference>
<dbReference type="RefSeq" id="WP_076489798.1">
    <property type="nucleotide sequence ID" value="NZ_FTMS01000020.1"/>
</dbReference>
<dbReference type="STRING" id="159291.SAMN05920897_12028"/>
<evidence type="ECO:0000313" key="8">
    <source>
        <dbReference type="EMBL" id="SIQ97364.1"/>
    </source>
</evidence>
<dbReference type="EMBL" id="FTMS01000020">
    <property type="protein sequence ID" value="SIQ97364.1"/>
    <property type="molecule type" value="Genomic_DNA"/>
</dbReference>
<keyword evidence="9" id="KW-1185">Reference proteome</keyword>
<dbReference type="GO" id="GO:0004788">
    <property type="term" value="F:thiamine diphosphokinase activity"/>
    <property type="evidence" value="ECO:0007669"/>
    <property type="project" value="UniProtKB-UniRule"/>
</dbReference>
<organism evidence="8 9">
    <name type="scientific">Alkalispirochaeta americana</name>
    <dbReference type="NCBI Taxonomy" id="159291"/>
    <lineage>
        <taxon>Bacteria</taxon>
        <taxon>Pseudomonadati</taxon>
        <taxon>Spirochaetota</taxon>
        <taxon>Spirochaetia</taxon>
        <taxon>Spirochaetales</taxon>
        <taxon>Spirochaetaceae</taxon>
        <taxon>Alkalispirochaeta</taxon>
    </lineage>
</organism>
<evidence type="ECO:0000313" key="9">
    <source>
        <dbReference type="Proteomes" id="UP000186400"/>
    </source>
</evidence>
<dbReference type="InterPro" id="IPR053149">
    <property type="entry name" value="TPK"/>
</dbReference>
<keyword evidence="1" id="KW-0808">Transferase</keyword>
<dbReference type="Pfam" id="PF04263">
    <property type="entry name" value="TPK_catalytic"/>
    <property type="match status" value="1"/>
</dbReference>
<accession>A0A1N6X4S7</accession>
<dbReference type="NCBIfam" id="TIGR01378">
    <property type="entry name" value="thi_PPkinase"/>
    <property type="match status" value="1"/>
</dbReference>
<protein>
    <recommendedName>
        <fullName evidence="5">Thiamine diphosphokinase</fullName>
        <ecNumber evidence="5">2.7.6.2</ecNumber>
    </recommendedName>
</protein>
<dbReference type="InterPro" id="IPR036371">
    <property type="entry name" value="TPK_B1-bd_sf"/>
</dbReference>
<evidence type="ECO:0000259" key="6">
    <source>
        <dbReference type="Pfam" id="PF04263"/>
    </source>
</evidence>
<dbReference type="GO" id="GO:0009229">
    <property type="term" value="P:thiamine diphosphate biosynthetic process"/>
    <property type="evidence" value="ECO:0007669"/>
    <property type="project" value="InterPro"/>
</dbReference>
<evidence type="ECO:0000256" key="5">
    <source>
        <dbReference type="NCBIfam" id="TIGR01378"/>
    </source>
</evidence>
<dbReference type="CDD" id="cd07995">
    <property type="entry name" value="TPK"/>
    <property type="match status" value="1"/>
</dbReference>
<dbReference type="Pfam" id="PF04265">
    <property type="entry name" value="TPK_B1_binding"/>
    <property type="match status" value="1"/>
</dbReference>
<dbReference type="GO" id="GO:0005524">
    <property type="term" value="F:ATP binding"/>
    <property type="evidence" value="ECO:0007669"/>
    <property type="project" value="UniProtKB-KW"/>
</dbReference>
<dbReference type="PANTHER" id="PTHR41299">
    <property type="entry name" value="THIAMINE PYROPHOSPHOKINASE"/>
    <property type="match status" value="1"/>
</dbReference>
<feature type="domain" description="Thiamin pyrophosphokinase thiamin-binding" evidence="7">
    <location>
        <begin position="143"/>
        <end position="194"/>
    </location>
</feature>
<dbReference type="GO" id="GO:0030975">
    <property type="term" value="F:thiamine binding"/>
    <property type="evidence" value="ECO:0007669"/>
    <property type="project" value="InterPro"/>
</dbReference>
<gene>
    <name evidence="8" type="ORF">SAMN05920897_12028</name>
</gene>
<dbReference type="GO" id="GO:0016301">
    <property type="term" value="F:kinase activity"/>
    <property type="evidence" value="ECO:0007669"/>
    <property type="project" value="UniProtKB-KW"/>
</dbReference>
<dbReference type="EC" id="2.7.6.2" evidence="5"/>
<name>A0A1N6X4S7_9SPIO</name>
<dbReference type="OrthoDB" id="9804377at2"/>
<sequence>MAVQKGLVVTGGDAPQDAVRLGTPSHWRIVAADSGIHHLARYGLQPEVILGDFDSLDATLLEENFPDVPRQVFDRAKDYTDTELALTYFWNRGVTDLTILGGGGGRLDHLLGLRALFDRVPYPQRWITAGEEISVVEGAIRFSSRPGEVISFFPLGAGVCRMRSRGLRWELDGLEWRQGDAGVSNECTGEECALTMVTGRLLMVRALRFPLVL</sequence>
<evidence type="ECO:0000259" key="7">
    <source>
        <dbReference type="Pfam" id="PF04265"/>
    </source>
</evidence>
<dbReference type="InterPro" id="IPR007371">
    <property type="entry name" value="TPK_catalytic"/>
</dbReference>
<keyword evidence="4" id="KW-0067">ATP-binding</keyword>
<dbReference type="GO" id="GO:0006772">
    <property type="term" value="P:thiamine metabolic process"/>
    <property type="evidence" value="ECO:0007669"/>
    <property type="project" value="UniProtKB-UniRule"/>
</dbReference>
<dbReference type="PANTHER" id="PTHR41299:SF1">
    <property type="entry name" value="THIAMINE PYROPHOSPHOKINASE"/>
    <property type="match status" value="1"/>
</dbReference>
<dbReference type="AlphaFoldDB" id="A0A1N6X4S7"/>
<evidence type="ECO:0000256" key="2">
    <source>
        <dbReference type="ARBA" id="ARBA00022741"/>
    </source>
</evidence>
<keyword evidence="3 8" id="KW-0418">Kinase</keyword>
<dbReference type="SUPFAM" id="SSF63862">
    <property type="entry name" value="Thiamin pyrophosphokinase, substrate-binding domain"/>
    <property type="match status" value="1"/>
</dbReference>
<dbReference type="InterPro" id="IPR006282">
    <property type="entry name" value="Thi_PPkinase"/>
</dbReference>
<dbReference type="SUPFAM" id="SSF63999">
    <property type="entry name" value="Thiamin pyrophosphokinase, catalytic domain"/>
    <property type="match status" value="1"/>
</dbReference>